<keyword evidence="2" id="KW-1185">Reference proteome</keyword>
<dbReference type="EMBL" id="CAJVPZ010016823">
    <property type="protein sequence ID" value="CAG8676155.1"/>
    <property type="molecule type" value="Genomic_DNA"/>
</dbReference>
<dbReference type="Proteomes" id="UP000789396">
    <property type="component" value="Unassembled WGS sequence"/>
</dbReference>
<dbReference type="InterPro" id="IPR027417">
    <property type="entry name" value="P-loop_NTPase"/>
</dbReference>
<dbReference type="OrthoDB" id="158739at2759"/>
<sequence length="524" mass="60261">MEPPKALFKLMNPESYWDKVSLEKVVDVIDLKTTIKKEVYPFLNAYSAGQLVIKATKIEVKEADNATEQDGEKKLVDILNDFMVPYSDVSIKESFAENIRLFVYVHSALIKRSYKKTIDIDDHLVVISEERLSEFNRQWDQYKIIRLCSPPGSGKTTFARWIELNNKDHVRVVRRISMNHLNRISGAFENEDIFNDSWKKFAGETWTNCLHSTTPTDILIDEAQILYGRAAFFWNDIKNLQDLPNHNLRVILLSMYSDRPIVIGDENYTPIEFQHTLGIEQLRLTRTEYNALVKKFINFIYENEDFMLIIPDSNFQCNSWISTPCEGVTGLSEKLLPADNANFLRNAYYKVDSASTFILDLYDQEMDRIAKKFKRSGLITDAPGGCFQFAAPIVRIILGTELFKARTSPTQSSNDFDNFLLLSIERMRPLTLLNSLSCRRNEGVRLIKRQLQTEWLLAATSAVPPGISIRPDVFQVFGIQGYLDFYINGELNCGVGLMREGKKMVDHIDHFGSEGSFKNILFDR</sequence>
<evidence type="ECO:0000313" key="2">
    <source>
        <dbReference type="Proteomes" id="UP000789396"/>
    </source>
</evidence>
<dbReference type="Gene3D" id="3.40.50.300">
    <property type="entry name" value="P-loop containing nucleotide triphosphate hydrolases"/>
    <property type="match status" value="1"/>
</dbReference>
<proteinExistence type="predicted"/>
<gene>
    <name evidence="1" type="ORF">RFULGI_LOCUS9424</name>
</gene>
<accession>A0A9N9HHK5</accession>
<dbReference type="AlphaFoldDB" id="A0A9N9HHK5"/>
<organism evidence="1 2">
    <name type="scientific">Racocetra fulgida</name>
    <dbReference type="NCBI Taxonomy" id="60492"/>
    <lineage>
        <taxon>Eukaryota</taxon>
        <taxon>Fungi</taxon>
        <taxon>Fungi incertae sedis</taxon>
        <taxon>Mucoromycota</taxon>
        <taxon>Glomeromycotina</taxon>
        <taxon>Glomeromycetes</taxon>
        <taxon>Diversisporales</taxon>
        <taxon>Gigasporaceae</taxon>
        <taxon>Racocetra</taxon>
    </lineage>
</organism>
<reference evidence="1" key="1">
    <citation type="submission" date="2021-06" db="EMBL/GenBank/DDBJ databases">
        <authorList>
            <person name="Kallberg Y."/>
            <person name="Tangrot J."/>
            <person name="Rosling A."/>
        </authorList>
    </citation>
    <scope>NUCLEOTIDE SEQUENCE</scope>
    <source>
        <strain evidence="1">IN212</strain>
    </source>
</reference>
<evidence type="ECO:0000313" key="1">
    <source>
        <dbReference type="EMBL" id="CAG8676155.1"/>
    </source>
</evidence>
<protein>
    <submittedName>
        <fullName evidence="1">15423_t:CDS:1</fullName>
    </submittedName>
</protein>
<dbReference type="SUPFAM" id="SSF52540">
    <property type="entry name" value="P-loop containing nucleoside triphosphate hydrolases"/>
    <property type="match status" value="1"/>
</dbReference>
<feature type="non-terminal residue" evidence="1">
    <location>
        <position position="1"/>
    </location>
</feature>
<comment type="caution">
    <text evidence="1">The sequence shown here is derived from an EMBL/GenBank/DDBJ whole genome shotgun (WGS) entry which is preliminary data.</text>
</comment>
<name>A0A9N9HHK5_9GLOM</name>